<dbReference type="AlphaFoldDB" id="A0A7Y0GCQ3"/>
<keyword evidence="3" id="KW-0831">Ubiquinone biosynthesis</keyword>
<evidence type="ECO:0000259" key="7">
    <source>
        <dbReference type="Pfam" id="PF08511"/>
    </source>
</evidence>
<dbReference type="Pfam" id="PF08511">
    <property type="entry name" value="COQ9"/>
    <property type="match status" value="1"/>
</dbReference>
<evidence type="ECO:0000256" key="5">
    <source>
        <dbReference type="ARBA" id="ARBA00023121"/>
    </source>
</evidence>
<dbReference type="Proteomes" id="UP000583556">
    <property type="component" value="Unassembled WGS sequence"/>
</dbReference>
<dbReference type="GO" id="GO:0008289">
    <property type="term" value="F:lipid binding"/>
    <property type="evidence" value="ECO:0007669"/>
    <property type="project" value="UniProtKB-KW"/>
</dbReference>
<dbReference type="NCBIfam" id="TIGR02396">
    <property type="entry name" value="diverge_rpsU"/>
    <property type="match status" value="1"/>
</dbReference>
<dbReference type="PANTHER" id="PTHR21427:SF19">
    <property type="entry name" value="UBIQUINONE BIOSYNTHESIS PROTEIN COQ9, MITOCHONDRIAL"/>
    <property type="match status" value="1"/>
</dbReference>
<evidence type="ECO:0000256" key="4">
    <source>
        <dbReference type="ARBA" id="ARBA00022946"/>
    </source>
</evidence>
<sequence length="221" mass="24909">MDTETADHASLEDLRMDLAPLVAESAMFDGWSNAAVDAAADMAGVDREAARFAFEGKPMTMIAAWIHAIDRDMARELPNERIGNLPIRERIRSLVQFRLDALAGREEALRLALIEMAKSWNAASAARLGWESADRMWRLAGDTATDYNHYTKRATLGTIYAATLTFFAQDKSEDHDETRAFLSRRIDDVMKFEKAKARVMRPRDEGLSLTRLLGRLRYPAT</sequence>
<accession>A0A7Y0GCQ3</accession>
<evidence type="ECO:0000256" key="6">
    <source>
        <dbReference type="ARBA" id="ARBA00058104"/>
    </source>
</evidence>
<reference evidence="8 9" key="1">
    <citation type="submission" date="2020-04" db="EMBL/GenBank/DDBJ databases">
        <title>Novosphingobium sp. TW-4 isolated from soil.</title>
        <authorList>
            <person name="Dahal R.H."/>
            <person name="Chaudhary D.K."/>
        </authorList>
    </citation>
    <scope>NUCLEOTIDE SEQUENCE [LARGE SCALE GENOMIC DNA]</scope>
    <source>
        <strain evidence="8 9">TW-4</strain>
    </source>
</reference>
<dbReference type="PANTHER" id="PTHR21427">
    <property type="entry name" value="UBIQUINONE BIOSYNTHESIS PROTEIN COQ9, MITOCHONDRIAL"/>
    <property type="match status" value="1"/>
</dbReference>
<keyword evidence="5" id="KW-0446">Lipid-binding</keyword>
<gene>
    <name evidence="8" type="ORF">HHL27_19385</name>
</gene>
<dbReference type="EMBL" id="JABBGM010000013">
    <property type="protein sequence ID" value="NML95842.1"/>
    <property type="molecule type" value="Genomic_DNA"/>
</dbReference>
<keyword evidence="4" id="KW-0809">Transit peptide</keyword>
<dbReference type="InterPro" id="IPR012762">
    <property type="entry name" value="Ubiq_biosynth_COQ9"/>
</dbReference>
<evidence type="ECO:0000256" key="3">
    <source>
        <dbReference type="ARBA" id="ARBA00022688"/>
    </source>
</evidence>
<feature type="domain" description="COQ9 C-terminal" evidence="7">
    <location>
        <begin position="123"/>
        <end position="193"/>
    </location>
</feature>
<evidence type="ECO:0000256" key="2">
    <source>
        <dbReference type="ARBA" id="ARBA00010766"/>
    </source>
</evidence>
<dbReference type="GO" id="GO:0006744">
    <property type="term" value="P:ubiquinone biosynthetic process"/>
    <property type="evidence" value="ECO:0007669"/>
    <property type="project" value="UniProtKB-KW"/>
</dbReference>
<name>A0A7Y0GCQ3_9SPHN</name>
<protein>
    <submittedName>
        <fullName evidence="8">COQ9 family protein</fullName>
    </submittedName>
</protein>
<comment type="pathway">
    <text evidence="1">Cofactor biosynthesis; ubiquinone biosynthesis.</text>
</comment>
<dbReference type="RefSeq" id="WP_169495044.1">
    <property type="nucleotide sequence ID" value="NZ_JABBGM010000013.1"/>
</dbReference>
<evidence type="ECO:0000313" key="8">
    <source>
        <dbReference type="EMBL" id="NML95842.1"/>
    </source>
</evidence>
<comment type="function">
    <text evidence="6">Membrane-associated protein that warps the membrane surface to access and bind aromatic isoprenes with high specificity, including ubiquinone (CoQ) isoprene intermediates and presents them directly to COQ7, therefore facilitating the COQ7-mediated hydroxylase step. Participates in the biosynthesis of coenzyme Q, also named ubiquinone, an essential lipid-soluble electron transporter for aerobic cellular respiration.</text>
</comment>
<keyword evidence="9" id="KW-1185">Reference proteome</keyword>
<evidence type="ECO:0000256" key="1">
    <source>
        <dbReference type="ARBA" id="ARBA00004749"/>
    </source>
</evidence>
<comment type="caution">
    <text evidence="8">The sequence shown here is derived from an EMBL/GenBank/DDBJ whole genome shotgun (WGS) entry which is preliminary data.</text>
</comment>
<comment type="similarity">
    <text evidence="2">Belongs to the COQ9 family.</text>
</comment>
<proteinExistence type="inferred from homology"/>
<dbReference type="Gene3D" id="1.10.357.10">
    <property type="entry name" value="Tetracycline Repressor, domain 2"/>
    <property type="match status" value="1"/>
</dbReference>
<dbReference type="InterPro" id="IPR013718">
    <property type="entry name" value="COQ9_C"/>
</dbReference>
<evidence type="ECO:0000313" key="9">
    <source>
        <dbReference type="Proteomes" id="UP000583556"/>
    </source>
</evidence>
<organism evidence="8 9">
    <name type="scientific">Novosphingobium olei</name>
    <dbReference type="NCBI Taxonomy" id="2728851"/>
    <lineage>
        <taxon>Bacteria</taxon>
        <taxon>Pseudomonadati</taxon>
        <taxon>Pseudomonadota</taxon>
        <taxon>Alphaproteobacteria</taxon>
        <taxon>Sphingomonadales</taxon>
        <taxon>Sphingomonadaceae</taxon>
        <taxon>Novosphingobium</taxon>
    </lineage>
</organism>